<evidence type="ECO:0000259" key="2">
    <source>
        <dbReference type="Pfam" id="PF11563"/>
    </source>
</evidence>
<gene>
    <name evidence="3" type="ORF">O3W52_19145</name>
</gene>
<proteinExistence type="predicted"/>
<dbReference type="InterPro" id="IPR039379">
    <property type="entry name" value="Protoglobin_sensor_dom"/>
</dbReference>
<comment type="caution">
    <text evidence="3">The sequence shown here is derived from an EMBL/GenBank/DDBJ whole genome shotgun (WGS) entry which is preliminary data.</text>
</comment>
<dbReference type="EMBL" id="JAPVOI010000004">
    <property type="protein sequence ID" value="MCZ4092104.1"/>
    <property type="molecule type" value="Genomic_DNA"/>
</dbReference>
<accession>A0ABT4KJF6</accession>
<sequence>MAGRLNFMALDEAAKRNLRALKPILQKELGPALDRLYAKVRQTPETNAFFSSDEHINRAKNAQLGHWSNIVDANFNAEYGAKVSTIGQIHARIGLKPRWYIGGYALIAEHLIGAVVKAHWPKGASSPARRPRRTRWPQCSQA</sequence>
<name>A0ABT4KJF6_9HYPH</name>
<evidence type="ECO:0000313" key="3">
    <source>
        <dbReference type="EMBL" id="MCZ4092104.1"/>
    </source>
</evidence>
<dbReference type="CDD" id="cd01068">
    <property type="entry name" value="globin_sensor"/>
    <property type="match status" value="1"/>
</dbReference>
<dbReference type="InterPro" id="IPR044398">
    <property type="entry name" value="Globin-sensor_dom"/>
</dbReference>
<dbReference type="Pfam" id="PF11563">
    <property type="entry name" value="Protoglobin"/>
    <property type="match status" value="1"/>
</dbReference>
<dbReference type="InterPro" id="IPR009050">
    <property type="entry name" value="Globin-like_sf"/>
</dbReference>
<evidence type="ECO:0000313" key="4">
    <source>
        <dbReference type="Proteomes" id="UP001079430"/>
    </source>
</evidence>
<dbReference type="Gene3D" id="1.10.490.10">
    <property type="entry name" value="Globins"/>
    <property type="match status" value="1"/>
</dbReference>
<reference evidence="3" key="1">
    <citation type="submission" date="2022-10" db="EMBL/GenBank/DDBJ databases">
        <title>Whole genome sequencing of three plant growth promoting bacteria isolated from Vachellia tortilis subsp. raddiana in Morocco.</title>
        <authorList>
            <person name="Hnini M."/>
            <person name="Zouagui R."/>
            <person name="Zouagui H."/>
            <person name="Chemao Elfihri M.-W."/>
            <person name="Ibrahimi A."/>
            <person name="Sbabou L."/>
            <person name="Aurag J."/>
        </authorList>
    </citation>
    <scope>NUCLEOTIDE SEQUENCE</scope>
    <source>
        <strain evidence="3">LMR678</strain>
    </source>
</reference>
<dbReference type="SUPFAM" id="SSF46458">
    <property type="entry name" value="Globin-like"/>
    <property type="match status" value="1"/>
</dbReference>
<organism evidence="3 4">
    <name type="scientific">Sinorhizobium psoraleae</name>
    <dbReference type="NCBI Taxonomy" id="520838"/>
    <lineage>
        <taxon>Bacteria</taxon>
        <taxon>Pseudomonadati</taxon>
        <taxon>Pseudomonadota</taxon>
        <taxon>Alphaproteobacteria</taxon>
        <taxon>Hyphomicrobiales</taxon>
        <taxon>Rhizobiaceae</taxon>
        <taxon>Sinorhizobium/Ensifer group</taxon>
        <taxon>Sinorhizobium</taxon>
    </lineage>
</organism>
<evidence type="ECO:0000256" key="1">
    <source>
        <dbReference type="SAM" id="MobiDB-lite"/>
    </source>
</evidence>
<dbReference type="Proteomes" id="UP001079430">
    <property type="component" value="Unassembled WGS sequence"/>
</dbReference>
<feature type="domain" description="Globin-sensor" evidence="2">
    <location>
        <begin position="2"/>
        <end position="119"/>
    </location>
</feature>
<protein>
    <submittedName>
        <fullName evidence="3">Protoglobin domain-containing protein</fullName>
    </submittedName>
</protein>
<feature type="region of interest" description="Disordered" evidence="1">
    <location>
        <begin position="122"/>
        <end position="142"/>
    </location>
</feature>
<dbReference type="InterPro" id="IPR012292">
    <property type="entry name" value="Globin/Proto"/>
</dbReference>
<keyword evidence="4" id="KW-1185">Reference proteome</keyword>